<organism evidence="2 3">
    <name type="scientific">Amycolatopsis thermophila</name>
    <dbReference type="NCBI Taxonomy" id="206084"/>
    <lineage>
        <taxon>Bacteria</taxon>
        <taxon>Bacillati</taxon>
        <taxon>Actinomycetota</taxon>
        <taxon>Actinomycetes</taxon>
        <taxon>Pseudonocardiales</taxon>
        <taxon>Pseudonocardiaceae</taxon>
        <taxon>Amycolatopsis</taxon>
    </lineage>
</organism>
<dbReference type="InterPro" id="IPR049219">
    <property type="entry name" value="DUF6841"/>
</dbReference>
<dbReference type="Proteomes" id="UP001229651">
    <property type="component" value="Unassembled WGS sequence"/>
</dbReference>
<accession>A0ABU0EV27</accession>
<name>A0ABU0EV27_9PSEU</name>
<evidence type="ECO:0000313" key="2">
    <source>
        <dbReference type="EMBL" id="MDQ0379170.1"/>
    </source>
</evidence>
<comment type="caution">
    <text evidence="2">The sequence shown here is derived from an EMBL/GenBank/DDBJ whole genome shotgun (WGS) entry which is preliminary data.</text>
</comment>
<dbReference type="EMBL" id="JAUSUT010000001">
    <property type="protein sequence ID" value="MDQ0379170.1"/>
    <property type="molecule type" value="Genomic_DNA"/>
</dbReference>
<reference evidence="2 3" key="1">
    <citation type="submission" date="2023-07" db="EMBL/GenBank/DDBJ databases">
        <title>Sequencing the genomes of 1000 actinobacteria strains.</title>
        <authorList>
            <person name="Klenk H.-P."/>
        </authorList>
    </citation>
    <scope>NUCLEOTIDE SEQUENCE [LARGE SCALE GENOMIC DNA]</scope>
    <source>
        <strain evidence="2 3">DSM 45805</strain>
    </source>
</reference>
<feature type="domain" description="DUF6841" evidence="1">
    <location>
        <begin position="5"/>
        <end position="128"/>
    </location>
</feature>
<evidence type="ECO:0000313" key="3">
    <source>
        <dbReference type="Proteomes" id="UP001229651"/>
    </source>
</evidence>
<evidence type="ECO:0000259" key="1">
    <source>
        <dbReference type="Pfam" id="PF20795"/>
    </source>
</evidence>
<gene>
    <name evidence="2" type="ORF">FB470_003164</name>
</gene>
<keyword evidence="3" id="KW-1185">Reference proteome</keyword>
<dbReference type="Pfam" id="PF20795">
    <property type="entry name" value="DUF6841"/>
    <property type="match status" value="1"/>
</dbReference>
<proteinExistence type="predicted"/>
<protein>
    <recommendedName>
        <fullName evidence="1">DUF6841 domain-containing protein</fullName>
    </recommendedName>
</protein>
<dbReference type="RefSeq" id="WP_306992331.1">
    <property type="nucleotide sequence ID" value="NZ_JAUSUT010000001.1"/>
</dbReference>
<sequence>MNESEVGDWFVEYLSAFAAMGRGESQPGDVVAYYGAPFLFTSDDVVISLRTRDEVAALLQSQMDAMVAAKYHHTKMLTSDVATVNRKTALHRAELSRRRADGTEINHMSVTYVITRESESFHISALLLHSP</sequence>